<comment type="caution">
    <text evidence="2">The sequence shown here is derived from an EMBL/GenBank/DDBJ whole genome shotgun (WGS) entry which is preliminary data.</text>
</comment>
<evidence type="ECO:0000313" key="2">
    <source>
        <dbReference type="EMBL" id="KAK1841328.1"/>
    </source>
</evidence>
<feature type="region of interest" description="Disordered" evidence="1">
    <location>
        <begin position="63"/>
        <end position="111"/>
    </location>
</feature>
<reference evidence="2" key="1">
    <citation type="submission" date="2023-01" db="EMBL/GenBank/DDBJ databases">
        <title>Colletotrichum chrysophilum M932 genome sequence.</title>
        <authorList>
            <person name="Baroncelli R."/>
        </authorList>
    </citation>
    <scope>NUCLEOTIDE SEQUENCE</scope>
    <source>
        <strain evidence="2">M932</strain>
    </source>
</reference>
<dbReference type="Proteomes" id="UP001243330">
    <property type="component" value="Unassembled WGS sequence"/>
</dbReference>
<protein>
    <submittedName>
        <fullName evidence="2">Uncharacterized protein</fullName>
    </submittedName>
</protein>
<dbReference type="EMBL" id="JAQOWY010000489">
    <property type="protein sequence ID" value="KAK1841328.1"/>
    <property type="molecule type" value="Genomic_DNA"/>
</dbReference>
<accession>A0AAD9A4M0</accession>
<keyword evidence="3" id="KW-1185">Reference proteome</keyword>
<organism evidence="2 3">
    <name type="scientific">Colletotrichum chrysophilum</name>
    <dbReference type="NCBI Taxonomy" id="1836956"/>
    <lineage>
        <taxon>Eukaryota</taxon>
        <taxon>Fungi</taxon>
        <taxon>Dikarya</taxon>
        <taxon>Ascomycota</taxon>
        <taxon>Pezizomycotina</taxon>
        <taxon>Sordariomycetes</taxon>
        <taxon>Hypocreomycetidae</taxon>
        <taxon>Glomerellales</taxon>
        <taxon>Glomerellaceae</taxon>
        <taxon>Colletotrichum</taxon>
        <taxon>Colletotrichum gloeosporioides species complex</taxon>
    </lineage>
</organism>
<evidence type="ECO:0000313" key="3">
    <source>
        <dbReference type="Proteomes" id="UP001243330"/>
    </source>
</evidence>
<name>A0AAD9A4M0_9PEZI</name>
<sequence>MLHSGEAQCPDDDWTGLRDRAERRKRQNRLNVRAHNFSWERAVQTAGSAPRIQILQWVPPAKSCQLGPEDQSKSSGNENEVADAQEVHAIVRSSRHRPSTSKLRAKSKLPGTIPPYYRNPANWFPLYRDHLIPLVYYNVFRATITNIHILSLTSLLESPCTPDL</sequence>
<feature type="compositionally biased region" description="Basic residues" evidence="1">
    <location>
        <begin position="93"/>
        <end position="107"/>
    </location>
</feature>
<proteinExistence type="predicted"/>
<feature type="non-terminal residue" evidence="2">
    <location>
        <position position="1"/>
    </location>
</feature>
<dbReference type="AlphaFoldDB" id="A0AAD9A4M0"/>
<gene>
    <name evidence="2" type="ORF">CCHR01_16034</name>
</gene>
<evidence type="ECO:0000256" key="1">
    <source>
        <dbReference type="SAM" id="MobiDB-lite"/>
    </source>
</evidence>